<evidence type="ECO:0000256" key="1">
    <source>
        <dbReference type="SAM" id="Phobius"/>
    </source>
</evidence>
<evidence type="ECO:0000313" key="2">
    <source>
        <dbReference type="EMBL" id="SDG03144.1"/>
    </source>
</evidence>
<dbReference type="Proteomes" id="UP000243378">
    <property type="component" value="Unassembled WGS sequence"/>
</dbReference>
<sequence>MNKRIIIRAAKATVLVGGFFCACLLVFIVVGILMGA</sequence>
<protein>
    <submittedName>
        <fullName evidence="2">Uncharacterized protein</fullName>
    </submittedName>
</protein>
<accession>A0A1G7QXH5</accession>
<keyword evidence="1" id="KW-1133">Transmembrane helix</keyword>
<reference evidence="2 3" key="1">
    <citation type="submission" date="2016-10" db="EMBL/GenBank/DDBJ databases">
        <authorList>
            <person name="de Groot N.N."/>
        </authorList>
    </citation>
    <scope>NUCLEOTIDE SEQUENCE [LARGE SCALE GENOMIC DNA]</scope>
    <source>
        <strain evidence="2 3">LMG 25475</strain>
    </source>
</reference>
<gene>
    <name evidence="2" type="ORF">SAMN05216381_2990</name>
</gene>
<dbReference type="PROSITE" id="PS51257">
    <property type="entry name" value="PROKAR_LIPOPROTEIN"/>
    <property type="match status" value="1"/>
</dbReference>
<organism evidence="2 3">
    <name type="scientific">Phytopseudomonas seleniipraecipitans</name>
    <dbReference type="NCBI Taxonomy" id="640205"/>
    <lineage>
        <taxon>Bacteria</taxon>
        <taxon>Pseudomonadati</taxon>
        <taxon>Pseudomonadota</taxon>
        <taxon>Gammaproteobacteria</taxon>
        <taxon>Pseudomonadales</taxon>
        <taxon>Pseudomonadaceae</taxon>
        <taxon>Phytopseudomonas</taxon>
    </lineage>
</organism>
<dbReference type="EMBL" id="FNBM01000006">
    <property type="protein sequence ID" value="SDG03144.1"/>
    <property type="molecule type" value="Genomic_DNA"/>
</dbReference>
<name>A0A1G7QXH5_9GAMM</name>
<dbReference type="AlphaFoldDB" id="A0A1G7QXH5"/>
<keyword evidence="1" id="KW-0472">Membrane</keyword>
<keyword evidence="1" id="KW-0812">Transmembrane</keyword>
<proteinExistence type="predicted"/>
<feature type="transmembrane region" description="Helical" evidence="1">
    <location>
        <begin position="12"/>
        <end position="34"/>
    </location>
</feature>
<evidence type="ECO:0000313" key="3">
    <source>
        <dbReference type="Proteomes" id="UP000243378"/>
    </source>
</evidence>